<accession>A0ABW8KHB0</accession>
<keyword evidence="1" id="KW-0812">Transmembrane</keyword>
<keyword evidence="3" id="KW-1185">Reference proteome</keyword>
<evidence type="ECO:0000313" key="2">
    <source>
        <dbReference type="EMBL" id="MFK2930811.1"/>
    </source>
</evidence>
<dbReference type="RefSeq" id="WP_404538064.1">
    <property type="nucleotide sequence ID" value="NZ_JADIKL010000004.1"/>
</dbReference>
<comment type="caution">
    <text evidence="2">The sequence shown here is derived from an EMBL/GenBank/DDBJ whole genome shotgun (WGS) entry which is preliminary data.</text>
</comment>
<protein>
    <submittedName>
        <fullName evidence="2">Uncharacterized protein</fullName>
    </submittedName>
</protein>
<dbReference type="Proteomes" id="UP001620397">
    <property type="component" value="Unassembled WGS sequence"/>
</dbReference>
<keyword evidence="1" id="KW-0472">Membrane</keyword>
<gene>
    <name evidence="2" type="ORF">ISP14_08405</name>
</gene>
<evidence type="ECO:0000313" key="3">
    <source>
        <dbReference type="Proteomes" id="UP001620397"/>
    </source>
</evidence>
<organism evidence="2 3">
    <name type="scientific">Dyella agri</name>
    <dbReference type="NCBI Taxonomy" id="1926869"/>
    <lineage>
        <taxon>Bacteria</taxon>
        <taxon>Pseudomonadati</taxon>
        <taxon>Pseudomonadota</taxon>
        <taxon>Gammaproteobacteria</taxon>
        <taxon>Lysobacterales</taxon>
        <taxon>Rhodanobacteraceae</taxon>
        <taxon>Dyella</taxon>
    </lineage>
</organism>
<feature type="transmembrane region" description="Helical" evidence="1">
    <location>
        <begin position="75"/>
        <end position="98"/>
    </location>
</feature>
<sequence>MSDAQDATLLRTVRTYWRAFAPAWIFPAIFLFGGLASDRMGHPNLFFFAVLPLFFWSFSRATGPWRRGEIRYWHGAFWCLVVPFIVWGVAVFAHLAVVGR</sequence>
<feature type="transmembrane region" description="Helical" evidence="1">
    <location>
        <begin position="45"/>
        <end position="63"/>
    </location>
</feature>
<feature type="transmembrane region" description="Helical" evidence="1">
    <location>
        <begin position="15"/>
        <end position="33"/>
    </location>
</feature>
<name>A0ABW8KHB0_9GAMM</name>
<dbReference type="EMBL" id="JADIKL010000004">
    <property type="protein sequence ID" value="MFK2930811.1"/>
    <property type="molecule type" value="Genomic_DNA"/>
</dbReference>
<keyword evidence="1" id="KW-1133">Transmembrane helix</keyword>
<evidence type="ECO:0000256" key="1">
    <source>
        <dbReference type="SAM" id="Phobius"/>
    </source>
</evidence>
<proteinExistence type="predicted"/>
<reference evidence="2 3" key="1">
    <citation type="submission" date="2020-10" db="EMBL/GenBank/DDBJ databases">
        <title>Phylogeny of dyella-like bacteria.</title>
        <authorList>
            <person name="Fu J."/>
        </authorList>
    </citation>
    <scope>NUCLEOTIDE SEQUENCE [LARGE SCALE GENOMIC DNA]</scope>
    <source>
        <strain evidence="2 3">DKC-1</strain>
    </source>
</reference>